<keyword evidence="3 4" id="KW-0408">Iron</keyword>
<dbReference type="CDD" id="cd08168">
    <property type="entry name" value="Cytochrom_C3"/>
    <property type="match status" value="1"/>
</dbReference>
<keyword evidence="2 4" id="KW-0479">Metal-binding</keyword>
<dbReference type="Proteomes" id="UP000274271">
    <property type="component" value="Unassembled WGS sequence"/>
</dbReference>
<accession>A0A3P1CBS4</accession>
<name>A0A3P1CBS4_9BACT</name>
<keyword evidence="6" id="KW-1133">Transmembrane helix</keyword>
<protein>
    <submittedName>
        <fullName evidence="8">Cytochrome C</fullName>
    </submittedName>
</protein>
<dbReference type="Gene3D" id="3.90.10.10">
    <property type="entry name" value="Cytochrome C3"/>
    <property type="match status" value="2"/>
</dbReference>
<dbReference type="Pfam" id="PF00034">
    <property type="entry name" value="Cytochrom_C"/>
    <property type="match status" value="1"/>
</dbReference>
<dbReference type="GO" id="GO:0046872">
    <property type="term" value="F:metal ion binding"/>
    <property type="evidence" value="ECO:0007669"/>
    <property type="project" value="UniProtKB-KW"/>
</dbReference>
<dbReference type="OrthoDB" id="9782196at2"/>
<dbReference type="RefSeq" id="WP_124909868.1">
    <property type="nucleotide sequence ID" value="NZ_RQJP01000006.1"/>
</dbReference>
<organism evidence="8 9">
    <name type="scientific">Larkinella knui</name>
    <dbReference type="NCBI Taxonomy" id="2025310"/>
    <lineage>
        <taxon>Bacteria</taxon>
        <taxon>Pseudomonadati</taxon>
        <taxon>Bacteroidota</taxon>
        <taxon>Cytophagia</taxon>
        <taxon>Cytophagales</taxon>
        <taxon>Spirosomataceae</taxon>
        <taxon>Larkinella</taxon>
    </lineage>
</organism>
<evidence type="ECO:0000313" key="8">
    <source>
        <dbReference type="EMBL" id="RRB10771.1"/>
    </source>
</evidence>
<evidence type="ECO:0000256" key="4">
    <source>
        <dbReference type="PROSITE-ProRule" id="PRU00433"/>
    </source>
</evidence>
<dbReference type="EMBL" id="RQJP01000006">
    <property type="protein sequence ID" value="RRB10771.1"/>
    <property type="molecule type" value="Genomic_DNA"/>
</dbReference>
<dbReference type="InterPro" id="IPR029467">
    <property type="entry name" value="Cyt_c7-like"/>
</dbReference>
<dbReference type="SUPFAM" id="SSF46626">
    <property type="entry name" value="Cytochrome c"/>
    <property type="match status" value="1"/>
</dbReference>
<evidence type="ECO:0000256" key="1">
    <source>
        <dbReference type="ARBA" id="ARBA00022617"/>
    </source>
</evidence>
<dbReference type="Gene3D" id="1.10.760.10">
    <property type="entry name" value="Cytochrome c-like domain"/>
    <property type="match status" value="1"/>
</dbReference>
<evidence type="ECO:0000313" key="9">
    <source>
        <dbReference type="Proteomes" id="UP000274271"/>
    </source>
</evidence>
<dbReference type="PANTHER" id="PTHR39425:SF1">
    <property type="entry name" value="CYTOCHROME C7-LIKE DOMAIN-CONTAINING PROTEIN"/>
    <property type="match status" value="1"/>
</dbReference>
<gene>
    <name evidence="8" type="ORF">EHT87_26845</name>
</gene>
<dbReference type="AlphaFoldDB" id="A0A3P1CBS4"/>
<comment type="caution">
    <text evidence="8">The sequence shown here is derived from an EMBL/GenBank/DDBJ whole genome shotgun (WGS) entry which is preliminary data.</text>
</comment>
<dbReference type="GO" id="GO:0020037">
    <property type="term" value="F:heme binding"/>
    <property type="evidence" value="ECO:0007669"/>
    <property type="project" value="InterPro"/>
</dbReference>
<keyword evidence="1 4" id="KW-0349">Heme</keyword>
<feature type="transmembrane region" description="Helical" evidence="6">
    <location>
        <begin position="166"/>
        <end position="192"/>
    </location>
</feature>
<dbReference type="PANTHER" id="PTHR39425">
    <property type="entry name" value="LIPOPROTEIN CYTOCHROME C"/>
    <property type="match status" value="1"/>
</dbReference>
<evidence type="ECO:0000259" key="7">
    <source>
        <dbReference type="PROSITE" id="PS51007"/>
    </source>
</evidence>
<keyword evidence="6" id="KW-0812">Transmembrane</keyword>
<dbReference type="Pfam" id="PF14522">
    <property type="entry name" value="Cytochrome_C7"/>
    <property type="match status" value="1"/>
</dbReference>
<feature type="domain" description="Cytochrome c" evidence="7">
    <location>
        <begin position="45"/>
        <end position="138"/>
    </location>
</feature>
<dbReference type="InterPro" id="IPR009056">
    <property type="entry name" value="Cyt_c-like_dom"/>
</dbReference>
<keyword evidence="9" id="KW-1185">Reference proteome</keyword>
<dbReference type="SUPFAM" id="SSF48695">
    <property type="entry name" value="Multiheme cytochromes"/>
    <property type="match status" value="1"/>
</dbReference>
<proteinExistence type="predicted"/>
<dbReference type="InterPro" id="IPR036280">
    <property type="entry name" value="Multihaem_cyt_sf"/>
</dbReference>
<evidence type="ECO:0000256" key="2">
    <source>
        <dbReference type="ARBA" id="ARBA00022723"/>
    </source>
</evidence>
<dbReference type="PROSITE" id="PS51007">
    <property type="entry name" value="CYTC"/>
    <property type="match status" value="1"/>
</dbReference>
<evidence type="ECO:0000256" key="5">
    <source>
        <dbReference type="SAM" id="MobiDB-lite"/>
    </source>
</evidence>
<feature type="region of interest" description="Disordered" evidence="5">
    <location>
        <begin position="141"/>
        <end position="161"/>
    </location>
</feature>
<keyword evidence="6" id="KW-0472">Membrane</keyword>
<dbReference type="GO" id="GO:0009055">
    <property type="term" value="F:electron transfer activity"/>
    <property type="evidence" value="ECO:0007669"/>
    <property type="project" value="InterPro"/>
</dbReference>
<evidence type="ECO:0000256" key="3">
    <source>
        <dbReference type="ARBA" id="ARBA00023004"/>
    </source>
</evidence>
<evidence type="ECO:0000256" key="6">
    <source>
        <dbReference type="SAM" id="Phobius"/>
    </source>
</evidence>
<reference evidence="8 9" key="1">
    <citation type="submission" date="2018-11" db="EMBL/GenBank/DDBJ databases">
        <authorList>
            <person name="Zhou Z."/>
            <person name="Wang G."/>
        </authorList>
    </citation>
    <scope>NUCLEOTIDE SEQUENCE [LARGE SCALE GENOMIC DNA]</scope>
    <source>
        <strain evidence="8 9">KCTC42998</strain>
    </source>
</reference>
<sequence>MHTDFVSFSWIKMYSKSVISTLVIVLIALFSSYQSVAQEAPAAGGDAAKGKELFSTLCQQCHAVTDEKVIGPGLKGVTKRRDTAWLIKWVKNPQAVISSGDPYATALYAKFQPVVMQSFPDLSDDDIKNILAHVDASAAPAAAPTSGTASGGQTAGTAASESPSGLFTAVLIGLLVVMLLVLGVLLVLVTILSKAVGPTPAGAADQSVPFFQRLKSNLSAAASNSTLRSIVLWLFVFVVTKQTFDGLYSVGVSQGYAPKQPIAFSHKLHAGQYQINCNYCHTAVYKGKSATIPSANICMNCHGEIKRESPEIQKIYKAIEEDRPVEWVRVHNLPDFAYFNHAQHTNVGQVQCQTCHGEIEKMEVVEQRSSLTMGWCIDCHRKTEVATKDNAYYDKLVALHKKGSKEPLRVANIGGLECSKCHY</sequence>
<dbReference type="InterPro" id="IPR036909">
    <property type="entry name" value="Cyt_c-like_dom_sf"/>
</dbReference>